<dbReference type="OrthoDB" id="9808881at2"/>
<proteinExistence type="predicted"/>
<dbReference type="STRING" id="1123510.GCA_000620025_02326"/>
<dbReference type="Pfam" id="PF01713">
    <property type="entry name" value="Smr"/>
    <property type="match status" value="1"/>
</dbReference>
<feature type="domain" description="Smr" evidence="2">
    <location>
        <begin position="108"/>
        <end position="189"/>
    </location>
</feature>
<gene>
    <name evidence="3" type="ORF">ZBT109_1108</name>
</gene>
<dbReference type="KEGG" id="zpl:ZBT109_1108"/>
<dbReference type="InterPro" id="IPR002625">
    <property type="entry name" value="Smr_dom"/>
</dbReference>
<evidence type="ECO:0000313" key="4">
    <source>
        <dbReference type="Proteomes" id="UP000267342"/>
    </source>
</evidence>
<dbReference type="PROSITE" id="PS50828">
    <property type="entry name" value="SMR"/>
    <property type="match status" value="1"/>
</dbReference>
<name>A0A348HE17_9GAMM</name>
<evidence type="ECO:0000259" key="2">
    <source>
        <dbReference type="PROSITE" id="PS50828"/>
    </source>
</evidence>
<dbReference type="AlphaFoldDB" id="A0A348HE17"/>
<dbReference type="RefSeq" id="WP_027705378.1">
    <property type="nucleotide sequence ID" value="NZ_AP018933.1"/>
</dbReference>
<protein>
    <submittedName>
        <fullName evidence="3">Smr protein/MutS2</fullName>
    </submittedName>
</protein>
<feature type="region of interest" description="Disordered" evidence="1">
    <location>
        <begin position="54"/>
        <end position="75"/>
    </location>
</feature>
<keyword evidence="4" id="KW-1185">Reference proteome</keyword>
<accession>A0A348HE17</accession>
<dbReference type="Proteomes" id="UP000267342">
    <property type="component" value="Chromosome"/>
</dbReference>
<dbReference type="InterPro" id="IPR036063">
    <property type="entry name" value="Smr_dom_sf"/>
</dbReference>
<evidence type="ECO:0000313" key="3">
    <source>
        <dbReference type="EMBL" id="BBG29869.1"/>
    </source>
</evidence>
<reference evidence="3 4" key="1">
    <citation type="submission" date="2018-09" db="EMBL/GenBank/DDBJ databases">
        <title>Zymobacter palmae IAM14233 (=T109) whole genome analysis.</title>
        <authorList>
            <person name="Yanase H."/>
        </authorList>
    </citation>
    <scope>NUCLEOTIDE SEQUENCE [LARGE SCALE GENOMIC DNA]</scope>
    <source>
        <strain evidence="3 4">IAM14233</strain>
    </source>
</reference>
<dbReference type="Gene3D" id="3.30.1370.110">
    <property type="match status" value="1"/>
</dbReference>
<dbReference type="PANTHER" id="PTHR35562:SF2">
    <property type="entry name" value="DNA ENDONUCLEASE SMRA-RELATED"/>
    <property type="match status" value="1"/>
</dbReference>
<dbReference type="SUPFAM" id="SSF160443">
    <property type="entry name" value="SMR domain-like"/>
    <property type="match status" value="1"/>
</dbReference>
<feature type="compositionally biased region" description="Basic and acidic residues" evidence="1">
    <location>
        <begin position="58"/>
        <end position="73"/>
    </location>
</feature>
<dbReference type="PANTHER" id="PTHR35562">
    <property type="entry name" value="DNA ENDONUCLEASE SMRA-RELATED"/>
    <property type="match status" value="1"/>
</dbReference>
<sequence length="195" mass="22061">MNNDSFDDDLDVFRQALKDIKVQRLDERHTNRVDVRATLRAKKEQDEAVLARRMAATHTDDTQARSRTSDGRVEPVTPGQSLLFFLPDLPARTISKLKKGEYEWQAGLDLHGYTLEEARQELENFIHDAMTERMRCVLVVHGKAWGGLADYPVIKSHVNAWLRELPEVIAFSSAQPVDGGTGAVYVLLKKGRYNG</sequence>
<dbReference type="EMBL" id="AP018933">
    <property type="protein sequence ID" value="BBG29869.1"/>
    <property type="molecule type" value="Genomic_DNA"/>
</dbReference>
<evidence type="ECO:0000256" key="1">
    <source>
        <dbReference type="SAM" id="MobiDB-lite"/>
    </source>
</evidence>
<organism evidence="3 4">
    <name type="scientific">Zymobacter palmae</name>
    <dbReference type="NCBI Taxonomy" id="33074"/>
    <lineage>
        <taxon>Bacteria</taxon>
        <taxon>Pseudomonadati</taxon>
        <taxon>Pseudomonadota</taxon>
        <taxon>Gammaproteobacteria</taxon>
        <taxon>Oceanospirillales</taxon>
        <taxon>Halomonadaceae</taxon>
        <taxon>Zymobacter group</taxon>
        <taxon>Zymobacter</taxon>
    </lineage>
</organism>
<dbReference type="SMART" id="SM00463">
    <property type="entry name" value="SMR"/>
    <property type="match status" value="1"/>
</dbReference>